<feature type="transmembrane region" description="Helical" evidence="6">
    <location>
        <begin position="71"/>
        <end position="92"/>
    </location>
</feature>
<keyword evidence="2 6" id="KW-0812">Transmembrane</keyword>
<dbReference type="GO" id="GO:0005886">
    <property type="term" value="C:plasma membrane"/>
    <property type="evidence" value="ECO:0007669"/>
    <property type="project" value="TreeGrafter"/>
</dbReference>
<evidence type="ECO:0000256" key="3">
    <source>
        <dbReference type="ARBA" id="ARBA00022989"/>
    </source>
</evidence>
<comment type="subcellular location">
    <subcellularLocation>
        <location evidence="1">Membrane</location>
        <topology evidence="1">Multi-pass membrane protein</topology>
    </subcellularLocation>
</comment>
<proteinExistence type="predicted"/>
<evidence type="ECO:0000256" key="5">
    <source>
        <dbReference type="SAM" id="MobiDB-lite"/>
    </source>
</evidence>
<evidence type="ECO:0000256" key="4">
    <source>
        <dbReference type="ARBA" id="ARBA00023136"/>
    </source>
</evidence>
<reference evidence="7" key="2">
    <citation type="submission" date="2023-06" db="EMBL/GenBank/DDBJ databases">
        <authorList>
            <consortium name="Lawrence Berkeley National Laboratory"/>
            <person name="Mondo S.J."/>
            <person name="Hensen N."/>
            <person name="Bonometti L."/>
            <person name="Westerberg I."/>
            <person name="Brannstrom I.O."/>
            <person name="Guillou S."/>
            <person name="Cros-Aarteil S."/>
            <person name="Calhoun S."/>
            <person name="Haridas S."/>
            <person name="Kuo A."/>
            <person name="Pangilinan J."/>
            <person name="Riley R."/>
            <person name="Labutti K."/>
            <person name="Andreopoulos B."/>
            <person name="Lipzen A."/>
            <person name="Chen C."/>
            <person name="Yanf M."/>
            <person name="Daum C."/>
            <person name="Ng V."/>
            <person name="Clum A."/>
            <person name="Steindorff A."/>
            <person name="Ohm R."/>
            <person name="Martin F."/>
            <person name="Silar P."/>
            <person name="Natvig D."/>
            <person name="Lalanne C."/>
            <person name="Gautier V."/>
            <person name="Ament-Velasquez S.L."/>
            <person name="Kruys A."/>
            <person name="Hutchinson M.I."/>
            <person name="Powell A.J."/>
            <person name="Barry K."/>
            <person name="Miller A.N."/>
            <person name="Grigoriev I.V."/>
            <person name="Debuchy R."/>
            <person name="Gladieux P."/>
            <person name="Thoren M.H."/>
            <person name="Johannesson H."/>
        </authorList>
    </citation>
    <scope>NUCLEOTIDE SEQUENCE</scope>
    <source>
        <strain evidence="7">CBS 626.80</strain>
    </source>
</reference>
<organism evidence="7 8">
    <name type="scientific">Pseudoneurospora amorphoporcata</name>
    <dbReference type="NCBI Taxonomy" id="241081"/>
    <lineage>
        <taxon>Eukaryota</taxon>
        <taxon>Fungi</taxon>
        <taxon>Dikarya</taxon>
        <taxon>Ascomycota</taxon>
        <taxon>Pezizomycotina</taxon>
        <taxon>Sordariomycetes</taxon>
        <taxon>Sordariomycetidae</taxon>
        <taxon>Sordariales</taxon>
        <taxon>Sordariaceae</taxon>
        <taxon>Pseudoneurospora</taxon>
    </lineage>
</organism>
<dbReference type="PANTHER" id="PTHR11040:SF24">
    <property type="entry name" value="FE(2+) TRANSPORTER 3"/>
    <property type="match status" value="1"/>
</dbReference>
<feature type="transmembrane region" description="Helical" evidence="6">
    <location>
        <begin position="112"/>
        <end position="134"/>
    </location>
</feature>
<dbReference type="InterPro" id="IPR003689">
    <property type="entry name" value="ZIP"/>
</dbReference>
<dbReference type="Proteomes" id="UP001303222">
    <property type="component" value="Unassembled WGS sequence"/>
</dbReference>
<evidence type="ECO:0000313" key="7">
    <source>
        <dbReference type="EMBL" id="KAK3956744.1"/>
    </source>
</evidence>
<keyword evidence="4 6" id="KW-0472">Membrane</keyword>
<protein>
    <submittedName>
        <fullName evidence="7">Zinc/iron permease</fullName>
    </submittedName>
</protein>
<dbReference type="Pfam" id="PF02535">
    <property type="entry name" value="Zip"/>
    <property type="match status" value="1"/>
</dbReference>
<evidence type="ECO:0000256" key="6">
    <source>
        <dbReference type="SAM" id="Phobius"/>
    </source>
</evidence>
<reference evidence="7" key="1">
    <citation type="journal article" date="2023" name="Mol. Phylogenet. Evol.">
        <title>Genome-scale phylogeny and comparative genomics of the fungal order Sordariales.</title>
        <authorList>
            <person name="Hensen N."/>
            <person name="Bonometti L."/>
            <person name="Westerberg I."/>
            <person name="Brannstrom I.O."/>
            <person name="Guillou S."/>
            <person name="Cros-Aarteil S."/>
            <person name="Calhoun S."/>
            <person name="Haridas S."/>
            <person name="Kuo A."/>
            <person name="Mondo S."/>
            <person name="Pangilinan J."/>
            <person name="Riley R."/>
            <person name="LaButti K."/>
            <person name="Andreopoulos B."/>
            <person name="Lipzen A."/>
            <person name="Chen C."/>
            <person name="Yan M."/>
            <person name="Daum C."/>
            <person name="Ng V."/>
            <person name="Clum A."/>
            <person name="Steindorff A."/>
            <person name="Ohm R.A."/>
            <person name="Martin F."/>
            <person name="Silar P."/>
            <person name="Natvig D.O."/>
            <person name="Lalanne C."/>
            <person name="Gautier V."/>
            <person name="Ament-Velasquez S.L."/>
            <person name="Kruys A."/>
            <person name="Hutchinson M.I."/>
            <person name="Powell A.J."/>
            <person name="Barry K."/>
            <person name="Miller A.N."/>
            <person name="Grigoriev I.V."/>
            <person name="Debuchy R."/>
            <person name="Gladieux P."/>
            <person name="Hiltunen Thoren M."/>
            <person name="Johannesson H."/>
        </authorList>
    </citation>
    <scope>NUCLEOTIDE SEQUENCE</scope>
    <source>
        <strain evidence="7">CBS 626.80</strain>
    </source>
</reference>
<feature type="transmembrane region" description="Helical" evidence="6">
    <location>
        <begin position="379"/>
        <end position="399"/>
    </location>
</feature>
<evidence type="ECO:0000256" key="2">
    <source>
        <dbReference type="ARBA" id="ARBA00022692"/>
    </source>
</evidence>
<accession>A0AAN6P5C5</accession>
<gene>
    <name evidence="7" type="ORF">QBC32DRAFT_330173</name>
</gene>
<evidence type="ECO:0000256" key="1">
    <source>
        <dbReference type="ARBA" id="ARBA00004141"/>
    </source>
</evidence>
<dbReference type="AlphaFoldDB" id="A0AAN6P5C5"/>
<keyword evidence="8" id="KW-1185">Reference proteome</keyword>
<feature type="transmembrane region" description="Helical" evidence="6">
    <location>
        <begin position="411"/>
        <end position="433"/>
    </location>
</feature>
<feature type="compositionally biased region" description="Polar residues" evidence="5">
    <location>
        <begin position="268"/>
        <end position="280"/>
    </location>
</feature>
<feature type="transmembrane region" description="Helical" evidence="6">
    <location>
        <begin position="453"/>
        <end position="472"/>
    </location>
</feature>
<name>A0AAN6P5C5_9PEZI</name>
<keyword evidence="3 6" id="KW-1133">Transmembrane helix</keyword>
<comment type="caution">
    <text evidence="7">The sequence shown here is derived from an EMBL/GenBank/DDBJ whole genome shotgun (WGS) entry which is preliminary data.</text>
</comment>
<dbReference type="GO" id="GO:0005385">
    <property type="term" value="F:zinc ion transmembrane transporter activity"/>
    <property type="evidence" value="ECO:0007669"/>
    <property type="project" value="TreeGrafter"/>
</dbReference>
<dbReference type="EMBL" id="MU859063">
    <property type="protein sequence ID" value="KAK3956744.1"/>
    <property type="molecule type" value="Genomic_DNA"/>
</dbReference>
<sequence>MSSPQTSPVPDAGMNIMSSGKPQCGGGEEVGEYDLGLHVAGLFLVLLFSILGAGFPVVAKKVSWVKVPTKVFFMCKHFGTGVLIATAFVHLLPTAFGNLMDPCLPDLFTKQYPAMPGVIMMGSMFILFVVEMWLNNKTGGHSHGGPTGFDNHNHGGNALAAAQAHDHGAARPQHRRTNTDDTLFESSAEDSDYEKMMAQELYAERVRRKAYTQNPPRNPFANYFDDDGHYEQVSPRSEMPPWFIVFYEQYVRQRLELVNMIKATANRQQASLTEPDSSSSHVEDRKSLVPASLAESPYRDVETGEPVHPLEYKKMSLNITLLEGGILFHSVFVGMTVSITIEGFTILLIAILFHQMFEGLGLGSRIAAVPYRQGSPRPWLLVVAFGTTAPIGQAIGLLARSSYDPNSAFGLIIVGVFNAISSGLLLYAALVDLLAEDFLSEEAQKIMTKKDKITAFIFVLLGAAGMSIVGAFA</sequence>
<feature type="transmembrane region" description="Helical" evidence="6">
    <location>
        <begin position="35"/>
        <end position="59"/>
    </location>
</feature>
<evidence type="ECO:0000313" key="8">
    <source>
        <dbReference type="Proteomes" id="UP001303222"/>
    </source>
</evidence>
<dbReference type="PANTHER" id="PTHR11040">
    <property type="entry name" value="ZINC/IRON TRANSPORTER"/>
    <property type="match status" value="1"/>
</dbReference>
<feature type="region of interest" description="Disordered" evidence="5">
    <location>
        <begin position="268"/>
        <end position="289"/>
    </location>
</feature>